<protein>
    <recommendedName>
        <fullName evidence="1">F-box domain-containing protein</fullName>
    </recommendedName>
</protein>
<proteinExistence type="predicted"/>
<keyword evidence="3" id="KW-1185">Reference proteome</keyword>
<sequence length="191" mass="22130">EEETKIILSNSTYMVNYALPPTFSNDLLSNLPDDNLLHICSYLNFTDLDALKCVSQKIQNFAEYQTRKNEKITAAQLVIEQDSRGHIFHLTQRSDDIPNYLYSIMKPAICRKSGAKYMHEIRETYNAPRTHDFPIPSLLFARLEKLLERYSFVRLHLLNVKIDSTFLRNLERTVTSALEIALVGIVMEKEC</sequence>
<accession>A0AAV5W5Y6</accession>
<dbReference type="Proteomes" id="UP001432322">
    <property type="component" value="Unassembled WGS sequence"/>
</dbReference>
<evidence type="ECO:0000259" key="1">
    <source>
        <dbReference type="PROSITE" id="PS50181"/>
    </source>
</evidence>
<evidence type="ECO:0000313" key="2">
    <source>
        <dbReference type="EMBL" id="GMT27155.1"/>
    </source>
</evidence>
<feature type="non-terminal residue" evidence="2">
    <location>
        <position position="1"/>
    </location>
</feature>
<organism evidence="2 3">
    <name type="scientific">Pristionchus fissidentatus</name>
    <dbReference type="NCBI Taxonomy" id="1538716"/>
    <lineage>
        <taxon>Eukaryota</taxon>
        <taxon>Metazoa</taxon>
        <taxon>Ecdysozoa</taxon>
        <taxon>Nematoda</taxon>
        <taxon>Chromadorea</taxon>
        <taxon>Rhabditida</taxon>
        <taxon>Rhabditina</taxon>
        <taxon>Diplogasteromorpha</taxon>
        <taxon>Diplogasteroidea</taxon>
        <taxon>Neodiplogasteridae</taxon>
        <taxon>Pristionchus</taxon>
    </lineage>
</organism>
<dbReference type="EMBL" id="BTSY01000005">
    <property type="protein sequence ID" value="GMT27155.1"/>
    <property type="molecule type" value="Genomic_DNA"/>
</dbReference>
<evidence type="ECO:0000313" key="3">
    <source>
        <dbReference type="Proteomes" id="UP001432322"/>
    </source>
</evidence>
<comment type="caution">
    <text evidence="2">The sequence shown here is derived from an EMBL/GenBank/DDBJ whole genome shotgun (WGS) entry which is preliminary data.</text>
</comment>
<reference evidence="2" key="1">
    <citation type="submission" date="2023-10" db="EMBL/GenBank/DDBJ databases">
        <title>Genome assembly of Pristionchus species.</title>
        <authorList>
            <person name="Yoshida K."/>
            <person name="Sommer R.J."/>
        </authorList>
    </citation>
    <scope>NUCLEOTIDE SEQUENCE</scope>
    <source>
        <strain evidence="2">RS5133</strain>
    </source>
</reference>
<dbReference type="SUPFAM" id="SSF81383">
    <property type="entry name" value="F-box domain"/>
    <property type="match status" value="1"/>
</dbReference>
<dbReference type="Gene3D" id="1.20.1280.50">
    <property type="match status" value="1"/>
</dbReference>
<dbReference type="Pfam" id="PF00646">
    <property type="entry name" value="F-box"/>
    <property type="match status" value="1"/>
</dbReference>
<feature type="non-terminal residue" evidence="2">
    <location>
        <position position="191"/>
    </location>
</feature>
<dbReference type="InterPro" id="IPR001810">
    <property type="entry name" value="F-box_dom"/>
</dbReference>
<dbReference type="PROSITE" id="PS50181">
    <property type="entry name" value="FBOX"/>
    <property type="match status" value="1"/>
</dbReference>
<dbReference type="InterPro" id="IPR036047">
    <property type="entry name" value="F-box-like_dom_sf"/>
</dbReference>
<name>A0AAV5W5Y6_9BILA</name>
<feature type="domain" description="F-box" evidence="1">
    <location>
        <begin position="25"/>
        <end position="72"/>
    </location>
</feature>
<dbReference type="AlphaFoldDB" id="A0AAV5W5Y6"/>
<gene>
    <name evidence="2" type="ORF">PFISCL1PPCAC_18452</name>
</gene>